<evidence type="ECO:0000313" key="1">
    <source>
        <dbReference type="EMBL" id="KXT09140.1"/>
    </source>
</evidence>
<organism evidence="1 2">
    <name type="scientific">Pseudocercospora musae</name>
    <dbReference type="NCBI Taxonomy" id="113226"/>
    <lineage>
        <taxon>Eukaryota</taxon>
        <taxon>Fungi</taxon>
        <taxon>Dikarya</taxon>
        <taxon>Ascomycota</taxon>
        <taxon>Pezizomycotina</taxon>
        <taxon>Dothideomycetes</taxon>
        <taxon>Dothideomycetidae</taxon>
        <taxon>Mycosphaerellales</taxon>
        <taxon>Mycosphaerellaceae</taxon>
        <taxon>Pseudocercospora</taxon>
    </lineage>
</organism>
<sequence length="146" mass="16101">MPLSRLHEHGVGRELRNACPDAGRLPSAAHHPASHIADSTKKVFFVSAVPKHTYSSVHTSTALTAYRESICPTLLAFRAHPPPDTSRVPTICTSPETAKFSPDVAYQPLGARAEGASTRRHTIHEQFCLGAWQPCHERQRFDPRTT</sequence>
<keyword evidence="2" id="KW-1185">Reference proteome</keyword>
<gene>
    <name evidence="1" type="ORF">AC579_5819</name>
</gene>
<reference evidence="1 2" key="1">
    <citation type="submission" date="2015-07" db="EMBL/GenBank/DDBJ databases">
        <title>Comparative genomics of the Sigatoka disease complex on banana suggests a link between parallel evolutionary changes in Pseudocercospora fijiensis and Pseudocercospora eumusae and increased virulence on the banana host.</title>
        <authorList>
            <person name="Chang T.-C."/>
            <person name="Salvucci A."/>
            <person name="Crous P.W."/>
            <person name="Stergiopoulos I."/>
        </authorList>
    </citation>
    <scope>NUCLEOTIDE SEQUENCE [LARGE SCALE GENOMIC DNA]</scope>
    <source>
        <strain evidence="1 2">CBS 116634</strain>
    </source>
</reference>
<dbReference type="EMBL" id="LFZO01000368">
    <property type="protein sequence ID" value="KXT09140.1"/>
    <property type="molecule type" value="Genomic_DNA"/>
</dbReference>
<dbReference type="AlphaFoldDB" id="A0A139I347"/>
<name>A0A139I347_9PEZI</name>
<accession>A0A139I347</accession>
<proteinExistence type="predicted"/>
<comment type="caution">
    <text evidence="1">The sequence shown here is derived from an EMBL/GenBank/DDBJ whole genome shotgun (WGS) entry which is preliminary data.</text>
</comment>
<protein>
    <submittedName>
        <fullName evidence="1">Uncharacterized protein</fullName>
    </submittedName>
</protein>
<dbReference type="Proteomes" id="UP000073492">
    <property type="component" value="Unassembled WGS sequence"/>
</dbReference>
<evidence type="ECO:0000313" key="2">
    <source>
        <dbReference type="Proteomes" id="UP000073492"/>
    </source>
</evidence>